<proteinExistence type="predicted"/>
<dbReference type="EMBL" id="JAIWYP010000010">
    <property type="protein sequence ID" value="KAH3753205.1"/>
    <property type="molecule type" value="Genomic_DNA"/>
</dbReference>
<accession>A0A9D4I9E5</accession>
<organism evidence="1 2">
    <name type="scientific">Dreissena polymorpha</name>
    <name type="common">Zebra mussel</name>
    <name type="synonym">Mytilus polymorpha</name>
    <dbReference type="NCBI Taxonomy" id="45954"/>
    <lineage>
        <taxon>Eukaryota</taxon>
        <taxon>Metazoa</taxon>
        <taxon>Spiralia</taxon>
        <taxon>Lophotrochozoa</taxon>
        <taxon>Mollusca</taxon>
        <taxon>Bivalvia</taxon>
        <taxon>Autobranchia</taxon>
        <taxon>Heteroconchia</taxon>
        <taxon>Euheterodonta</taxon>
        <taxon>Imparidentia</taxon>
        <taxon>Neoheterodontei</taxon>
        <taxon>Myida</taxon>
        <taxon>Dreissenoidea</taxon>
        <taxon>Dreissenidae</taxon>
        <taxon>Dreissena</taxon>
    </lineage>
</organism>
<protein>
    <submittedName>
        <fullName evidence="1">Uncharacterized protein</fullName>
    </submittedName>
</protein>
<dbReference type="Proteomes" id="UP000828390">
    <property type="component" value="Unassembled WGS sequence"/>
</dbReference>
<keyword evidence="2" id="KW-1185">Reference proteome</keyword>
<comment type="caution">
    <text evidence="1">The sequence shown here is derived from an EMBL/GenBank/DDBJ whole genome shotgun (WGS) entry which is preliminary data.</text>
</comment>
<evidence type="ECO:0000313" key="1">
    <source>
        <dbReference type="EMBL" id="KAH3753205.1"/>
    </source>
</evidence>
<gene>
    <name evidence="1" type="ORF">DPMN_187839</name>
</gene>
<evidence type="ECO:0000313" key="2">
    <source>
        <dbReference type="Proteomes" id="UP000828390"/>
    </source>
</evidence>
<reference evidence="1" key="1">
    <citation type="journal article" date="2019" name="bioRxiv">
        <title>The Genome of the Zebra Mussel, Dreissena polymorpha: A Resource for Invasive Species Research.</title>
        <authorList>
            <person name="McCartney M.A."/>
            <person name="Auch B."/>
            <person name="Kono T."/>
            <person name="Mallez S."/>
            <person name="Zhang Y."/>
            <person name="Obille A."/>
            <person name="Becker A."/>
            <person name="Abrahante J.E."/>
            <person name="Garbe J."/>
            <person name="Badalamenti J.P."/>
            <person name="Herman A."/>
            <person name="Mangelson H."/>
            <person name="Liachko I."/>
            <person name="Sullivan S."/>
            <person name="Sone E.D."/>
            <person name="Koren S."/>
            <person name="Silverstein K.A.T."/>
            <person name="Beckman K.B."/>
            <person name="Gohl D.M."/>
        </authorList>
    </citation>
    <scope>NUCLEOTIDE SEQUENCE</scope>
    <source>
        <strain evidence="1">Duluth1</strain>
        <tissue evidence="1">Whole animal</tissue>
    </source>
</reference>
<reference evidence="1" key="2">
    <citation type="submission" date="2020-11" db="EMBL/GenBank/DDBJ databases">
        <authorList>
            <person name="McCartney M.A."/>
            <person name="Auch B."/>
            <person name="Kono T."/>
            <person name="Mallez S."/>
            <person name="Becker A."/>
            <person name="Gohl D.M."/>
            <person name="Silverstein K.A.T."/>
            <person name="Koren S."/>
            <person name="Bechman K.B."/>
            <person name="Herman A."/>
            <person name="Abrahante J.E."/>
            <person name="Garbe J."/>
        </authorList>
    </citation>
    <scope>NUCLEOTIDE SEQUENCE</scope>
    <source>
        <strain evidence="1">Duluth1</strain>
        <tissue evidence="1">Whole animal</tissue>
    </source>
</reference>
<dbReference type="AlphaFoldDB" id="A0A9D4I9E5"/>
<name>A0A9D4I9E5_DREPO</name>
<sequence>MTAYINGCDQQKHDETLFCTNETMDAQCYKVPEPEAPPKLVNAKIITLRQLESSQKVKSSISIKQAIRQSQSSVP</sequence>